<keyword evidence="9" id="KW-0732">Signal</keyword>
<dbReference type="Pfam" id="PF12970">
    <property type="entry name" value="DUF3858"/>
    <property type="match status" value="1"/>
</dbReference>
<evidence type="ECO:0000256" key="2">
    <source>
        <dbReference type="ARBA" id="ARBA00001947"/>
    </source>
</evidence>
<dbReference type="InterPro" id="IPR038765">
    <property type="entry name" value="Papain-like_cys_pep_sf"/>
</dbReference>
<evidence type="ECO:0000259" key="10">
    <source>
        <dbReference type="Pfam" id="PF01841"/>
    </source>
</evidence>
<dbReference type="PANTHER" id="PTHR44216">
    <property type="entry name" value="PROTEIN O-MANNOSYL-TRANSFERASE TMTC2"/>
    <property type="match status" value="1"/>
</dbReference>
<comment type="cofactor">
    <cofactor evidence="2">
        <name>Zn(2+)</name>
        <dbReference type="ChEBI" id="CHEBI:29105"/>
    </cofactor>
</comment>
<keyword evidence="14" id="KW-1185">Reference proteome</keyword>
<dbReference type="SUPFAM" id="SSF48452">
    <property type="entry name" value="TPR-like"/>
    <property type="match status" value="1"/>
</dbReference>
<dbReference type="InterPro" id="IPR024618">
    <property type="entry name" value="DUF3857"/>
</dbReference>
<accession>A0ABM7WWE1</accession>
<dbReference type="SMART" id="SM00028">
    <property type="entry name" value="TPR"/>
    <property type="match status" value="5"/>
</dbReference>
<feature type="domain" description="DUF3858" evidence="12">
    <location>
        <begin position="1160"/>
        <end position="1241"/>
    </location>
</feature>
<keyword evidence="6" id="KW-0963">Cytoplasm</keyword>
<evidence type="ECO:0000256" key="5">
    <source>
        <dbReference type="ARBA" id="ARBA00018546"/>
    </source>
</evidence>
<feature type="domain" description="Transglutaminase-like" evidence="10">
    <location>
        <begin position="909"/>
        <end position="972"/>
    </location>
</feature>
<sequence>MLARSVAPFALALLLLAPSVRAGEPALPRPGWKDPVADGFAAASAALDRDRRGPRGLAVLGELDQLEDDLPELARLAALYGRTADAADTDPEVRSAARWRLARVERARGNLQREQANLRRLGFVTRFRIVGPFDDEGKKAFDAALPPEAGIDLKARYPGKVREVAWRELPQEAVTEGFVHLGATLRPAREVAAYALAVVEAPREERVALWFGGSGAAKVWVNGALAISDAGYHAARLDQRGAAVTLRRGANRILVKLCHQDGRMGFWLRLADEHGEGRALAAADPAAPAVAPGPAPRAIEDAVIRLERRADALRGKGRAEAEARLDLARALALRQPAERDERRAAGEARRAAALAPGSLDAQLEAARLEDDHGRRRLLVEAALAAAPEEPRALRALAREELDQDRPQAAVRLLDRAIRAAPGWPEARVAYAEALERAGREPRAALLAAENARAFPTVPAAVRAAARAAQRLGRLDEAAARYRTLLALRVDDAEARSALAALLADRGNVTGARDLLLEALRLDPSEVHVRLRLADLLAANDRAEEAEAAYGQAIALSPDEADGYERRGRARLVRGRAKDAQGDVQRALELRPQSPELKELARSLEPARERFERPYLADARALAAAAPVPAPDDDAVVLSDVKVTRVLPSGMASSYYQVVVKVLNARGADAFRRHTVSWAPERQEVKVERARILKPDGTVVESHDESEQSASEPWYRLYYDTLAKTLSFPALAPGDVLEIAWRVDDTASENLLSDYFGDLTFVDETTRKAVFDYVLLVPEGREIHANRPAGVAYAKRALPNGVTEHRFTARDAPRIQPEPRMPGWSEVARYVHVSTYASWDQVARFYWGLVRDQIRPNGEVKAEAERLARAVLDARAAGAPRVARAQGQGVVAAPSVTPPPSGWDPETKRALVRAAYGFVVSQTRYVGLEFGIHGFKPYRVDQILARRFGDCKDKASLMHALLEAMGIDSRLVLLRMRRLGRLPETPASLSIFNHAILYVPDLDLWLDGTAAYSGSGDLPSDDRGATVLVVNPSGPSRFGRIPDASPDENRIESRYDVALRPDGTAGVKGGWRVAGVEAPSYRRTYLAEGERSSQLEATFNRAFPGVRVESVSVSDPTRIEDALMVQFALDVPRFAQPDGDGLRFTPFGASRGYTESWASLSARRYPVDLGSASRNVFTYKVALPPGWRVAETPEPVKVEAPFGGFAITYRQEGGAVVAEGQVTLAGGQVAPADYPAFRELVSRIDRAFARRVRIVPAAPVKEAATPAAGQEAVR</sequence>
<evidence type="ECO:0000256" key="7">
    <source>
        <dbReference type="ARBA" id="ARBA00032901"/>
    </source>
</evidence>
<dbReference type="PROSITE" id="PS50005">
    <property type="entry name" value="TPR"/>
    <property type="match status" value="2"/>
</dbReference>
<gene>
    <name evidence="13" type="ORF">AMOR_27930</name>
</gene>
<dbReference type="Gene3D" id="2.60.120.1130">
    <property type="match status" value="1"/>
</dbReference>
<dbReference type="Proteomes" id="UP001162891">
    <property type="component" value="Chromosome"/>
</dbReference>
<organism evidence="13 14">
    <name type="scientific">Anaeromyxobacter oryzae</name>
    <dbReference type="NCBI Taxonomy" id="2918170"/>
    <lineage>
        <taxon>Bacteria</taxon>
        <taxon>Pseudomonadati</taxon>
        <taxon>Myxococcota</taxon>
        <taxon>Myxococcia</taxon>
        <taxon>Myxococcales</taxon>
        <taxon>Cystobacterineae</taxon>
        <taxon>Anaeromyxobacteraceae</taxon>
        <taxon>Anaeromyxobacter</taxon>
    </lineage>
</organism>
<dbReference type="Pfam" id="PF13432">
    <property type="entry name" value="TPR_16"/>
    <property type="match status" value="3"/>
</dbReference>
<evidence type="ECO:0000256" key="4">
    <source>
        <dbReference type="ARBA" id="ARBA00012158"/>
    </source>
</evidence>
<feature type="chain" id="PRO_5046928769" description="Peptide-N(4)-(N-acetyl-beta-glucosaminyl)asparagine amidase" evidence="9">
    <location>
        <begin position="23"/>
        <end position="1273"/>
    </location>
</feature>
<dbReference type="InterPro" id="IPR011990">
    <property type="entry name" value="TPR-like_helical_dom_sf"/>
</dbReference>
<proteinExistence type="predicted"/>
<evidence type="ECO:0000256" key="3">
    <source>
        <dbReference type="ARBA" id="ARBA00004496"/>
    </source>
</evidence>
<dbReference type="InterPro" id="IPR002931">
    <property type="entry name" value="Transglutaminase-like"/>
</dbReference>
<evidence type="ECO:0000256" key="8">
    <source>
        <dbReference type="PROSITE-ProRule" id="PRU00339"/>
    </source>
</evidence>
<feature type="domain" description="DUF3857" evidence="11">
    <location>
        <begin position="648"/>
        <end position="813"/>
    </location>
</feature>
<dbReference type="SUPFAM" id="SSF49785">
    <property type="entry name" value="Galactose-binding domain-like"/>
    <property type="match status" value="1"/>
</dbReference>
<dbReference type="Gene3D" id="1.25.40.10">
    <property type="entry name" value="Tetratricopeptide repeat domain"/>
    <property type="match status" value="2"/>
</dbReference>
<dbReference type="InterPro" id="IPR008979">
    <property type="entry name" value="Galactose-bd-like_sf"/>
</dbReference>
<dbReference type="EMBL" id="AP025591">
    <property type="protein sequence ID" value="BDG03797.1"/>
    <property type="molecule type" value="Genomic_DNA"/>
</dbReference>
<dbReference type="PANTHER" id="PTHR44216:SF3">
    <property type="entry name" value="PROTEIN O-MANNOSYL-TRANSFERASE TMTC2"/>
    <property type="match status" value="1"/>
</dbReference>
<dbReference type="InterPro" id="IPR052384">
    <property type="entry name" value="TMTC_O-mannosyltransferase"/>
</dbReference>
<dbReference type="Gene3D" id="3.10.620.30">
    <property type="match status" value="1"/>
</dbReference>
<dbReference type="InterPro" id="IPR019734">
    <property type="entry name" value="TPR_rpt"/>
</dbReference>
<feature type="repeat" description="TPR" evidence="8">
    <location>
        <begin position="560"/>
        <end position="593"/>
    </location>
</feature>
<comment type="subcellular location">
    <subcellularLocation>
        <location evidence="3">Cytoplasm</location>
    </subcellularLocation>
</comment>
<evidence type="ECO:0000256" key="9">
    <source>
        <dbReference type="SAM" id="SignalP"/>
    </source>
</evidence>
<evidence type="ECO:0000256" key="1">
    <source>
        <dbReference type="ARBA" id="ARBA00001650"/>
    </source>
</evidence>
<feature type="repeat" description="TPR" evidence="8">
    <location>
        <begin position="492"/>
        <end position="525"/>
    </location>
</feature>
<dbReference type="SUPFAM" id="SSF54001">
    <property type="entry name" value="Cysteine proteinases"/>
    <property type="match status" value="1"/>
</dbReference>
<dbReference type="Pfam" id="PF12969">
    <property type="entry name" value="DUF3857"/>
    <property type="match status" value="1"/>
</dbReference>
<comment type="catalytic activity">
    <reaction evidence="1">
        <text>Hydrolysis of an N(4)-(acetyl-beta-D-glucosaminyl)asparagine residue in which the glucosamine residue may be further glycosylated, to yield a (substituted) N-acetyl-beta-D-glucosaminylamine and a peptide containing an aspartate residue.</text>
        <dbReference type="EC" id="3.5.1.52"/>
    </reaction>
</comment>
<protein>
    <recommendedName>
        <fullName evidence="5">Peptide-N(4)-(N-acetyl-beta-glucosaminyl)asparagine amidase</fullName>
        <ecNumber evidence="4">3.5.1.52</ecNumber>
    </recommendedName>
    <alternativeName>
        <fullName evidence="7">Peptide:N-glycanase</fullName>
    </alternativeName>
</protein>
<dbReference type="EC" id="3.5.1.52" evidence="4"/>
<keyword evidence="8" id="KW-0802">TPR repeat</keyword>
<dbReference type="RefSeq" id="WP_248362170.1">
    <property type="nucleotide sequence ID" value="NZ_AP025591.1"/>
</dbReference>
<evidence type="ECO:0000313" key="13">
    <source>
        <dbReference type="EMBL" id="BDG03797.1"/>
    </source>
</evidence>
<reference evidence="14" key="1">
    <citation type="journal article" date="2022" name="Int. J. Syst. Evol. Microbiol.">
        <title>Anaeromyxobacter oryzae sp. nov., Anaeromyxobacter diazotrophicus sp. nov. and Anaeromyxobacter paludicola sp. nov., isolated from paddy soils.</title>
        <authorList>
            <person name="Itoh H."/>
            <person name="Xu Z."/>
            <person name="Mise K."/>
            <person name="Masuda Y."/>
            <person name="Ushijima N."/>
            <person name="Hayakawa C."/>
            <person name="Shiratori Y."/>
            <person name="Senoo K."/>
        </authorList>
    </citation>
    <scope>NUCLEOTIDE SEQUENCE [LARGE SCALE GENOMIC DNA]</scope>
    <source>
        <strain evidence="14">Red232</strain>
    </source>
</reference>
<evidence type="ECO:0000259" key="11">
    <source>
        <dbReference type="Pfam" id="PF12969"/>
    </source>
</evidence>
<name>A0ABM7WWE1_9BACT</name>
<dbReference type="Gene3D" id="2.60.40.3140">
    <property type="match status" value="1"/>
</dbReference>
<dbReference type="InterPro" id="IPR024544">
    <property type="entry name" value="DUF3858"/>
</dbReference>
<evidence type="ECO:0000256" key="6">
    <source>
        <dbReference type="ARBA" id="ARBA00022490"/>
    </source>
</evidence>
<evidence type="ECO:0000313" key="14">
    <source>
        <dbReference type="Proteomes" id="UP001162891"/>
    </source>
</evidence>
<dbReference type="Pfam" id="PF01841">
    <property type="entry name" value="Transglut_core"/>
    <property type="match status" value="1"/>
</dbReference>
<feature type="signal peptide" evidence="9">
    <location>
        <begin position="1"/>
        <end position="22"/>
    </location>
</feature>
<evidence type="ECO:0000259" key="12">
    <source>
        <dbReference type="Pfam" id="PF12970"/>
    </source>
</evidence>